<proteinExistence type="predicted"/>
<sequence>MLDDDVDRHRGRLHLAHLREHETATVVDRDESGRVVSSPHPRSLGSAGWRFLIIGGLNTAITAVILVGLSYILPGWLAYTITFAIGVAFNTAFASRWVFTRSGSARATAVYALSYVAIYLIGLACVAGIRALEWPEYLNALSILVTAPLGFIAGRLVFRERRREEPPA</sequence>
<accession>A0A5J5J569</accession>
<feature type="transmembrane region" description="Helical" evidence="5">
    <location>
        <begin position="111"/>
        <end position="131"/>
    </location>
</feature>
<dbReference type="InterPro" id="IPR007267">
    <property type="entry name" value="GtrA_DPMS_TM"/>
</dbReference>
<feature type="transmembrane region" description="Helical" evidence="5">
    <location>
        <begin position="79"/>
        <end position="99"/>
    </location>
</feature>
<evidence type="ECO:0000256" key="4">
    <source>
        <dbReference type="ARBA" id="ARBA00023136"/>
    </source>
</evidence>
<feature type="transmembrane region" description="Helical" evidence="5">
    <location>
        <begin position="137"/>
        <end position="158"/>
    </location>
</feature>
<dbReference type="EMBL" id="VYSA01000001">
    <property type="protein sequence ID" value="KAA9111236.1"/>
    <property type="molecule type" value="Genomic_DNA"/>
</dbReference>
<keyword evidence="8" id="KW-1185">Reference proteome</keyword>
<comment type="caution">
    <text evidence="7">The sequence shown here is derived from an EMBL/GenBank/DDBJ whole genome shotgun (WGS) entry which is preliminary data.</text>
</comment>
<organism evidence="7 8">
    <name type="scientific">Microbacterium rhizomatis</name>
    <dbReference type="NCBI Taxonomy" id="1631477"/>
    <lineage>
        <taxon>Bacteria</taxon>
        <taxon>Bacillati</taxon>
        <taxon>Actinomycetota</taxon>
        <taxon>Actinomycetes</taxon>
        <taxon>Micrococcales</taxon>
        <taxon>Microbacteriaceae</taxon>
        <taxon>Microbacterium</taxon>
    </lineage>
</organism>
<dbReference type="AlphaFoldDB" id="A0A5J5J569"/>
<dbReference type="GO" id="GO:0016020">
    <property type="term" value="C:membrane"/>
    <property type="evidence" value="ECO:0007669"/>
    <property type="project" value="UniProtKB-SubCell"/>
</dbReference>
<reference evidence="8" key="1">
    <citation type="submission" date="2019-09" db="EMBL/GenBank/DDBJ databases">
        <title>Mumia zhuanghuii sp. nov. isolated from the intestinal contents of plateau pika (Ochotona curzoniae) in the Qinghai-Tibet plateau of China.</title>
        <authorList>
            <person name="Tian Z."/>
        </authorList>
    </citation>
    <scope>NUCLEOTIDE SEQUENCE [LARGE SCALE GENOMIC DNA]</scope>
    <source>
        <strain evidence="8">JCM 30598</strain>
    </source>
</reference>
<comment type="subcellular location">
    <subcellularLocation>
        <location evidence="1">Membrane</location>
        <topology evidence="1">Multi-pass membrane protein</topology>
    </subcellularLocation>
</comment>
<keyword evidence="2 5" id="KW-0812">Transmembrane</keyword>
<dbReference type="Proteomes" id="UP000325827">
    <property type="component" value="Unassembled WGS sequence"/>
</dbReference>
<dbReference type="Pfam" id="PF04138">
    <property type="entry name" value="GtrA_DPMS_TM"/>
    <property type="match status" value="1"/>
</dbReference>
<evidence type="ECO:0000256" key="1">
    <source>
        <dbReference type="ARBA" id="ARBA00004141"/>
    </source>
</evidence>
<evidence type="ECO:0000256" key="5">
    <source>
        <dbReference type="SAM" id="Phobius"/>
    </source>
</evidence>
<evidence type="ECO:0000256" key="2">
    <source>
        <dbReference type="ARBA" id="ARBA00022692"/>
    </source>
</evidence>
<dbReference type="GO" id="GO:0000271">
    <property type="term" value="P:polysaccharide biosynthetic process"/>
    <property type="evidence" value="ECO:0007669"/>
    <property type="project" value="InterPro"/>
</dbReference>
<dbReference type="OrthoDB" id="5118622at2"/>
<name>A0A5J5J569_9MICO</name>
<evidence type="ECO:0000313" key="8">
    <source>
        <dbReference type="Proteomes" id="UP000325827"/>
    </source>
</evidence>
<keyword evidence="4 5" id="KW-0472">Membrane</keyword>
<feature type="domain" description="GtrA/DPMS transmembrane" evidence="6">
    <location>
        <begin position="50"/>
        <end position="157"/>
    </location>
</feature>
<feature type="transmembrane region" description="Helical" evidence="5">
    <location>
        <begin position="51"/>
        <end position="73"/>
    </location>
</feature>
<gene>
    <name evidence="7" type="ORF">F6B43_06485</name>
</gene>
<evidence type="ECO:0000313" key="7">
    <source>
        <dbReference type="EMBL" id="KAA9111236.1"/>
    </source>
</evidence>
<evidence type="ECO:0000259" key="6">
    <source>
        <dbReference type="Pfam" id="PF04138"/>
    </source>
</evidence>
<evidence type="ECO:0000256" key="3">
    <source>
        <dbReference type="ARBA" id="ARBA00022989"/>
    </source>
</evidence>
<keyword evidence="3 5" id="KW-1133">Transmembrane helix</keyword>
<protein>
    <submittedName>
        <fullName evidence="7">GtrA family protein</fullName>
    </submittedName>
</protein>